<comment type="caution">
    <text evidence="7">Lacks conserved residue(s) required for the propagation of feature annotation.</text>
</comment>
<evidence type="ECO:0000256" key="5">
    <source>
        <dbReference type="ARBA" id="ARBA00022840"/>
    </source>
</evidence>
<protein>
    <recommendedName>
        <fullName evidence="7">Shikimate kinase</fullName>
        <shortName evidence="7">SK</shortName>
        <ecNumber evidence="7">2.7.1.71</ecNumber>
    </recommendedName>
</protein>
<dbReference type="Pfam" id="PF01202">
    <property type="entry name" value="SKI"/>
    <property type="match status" value="1"/>
</dbReference>
<evidence type="ECO:0000256" key="3">
    <source>
        <dbReference type="ARBA" id="ARBA00022741"/>
    </source>
</evidence>
<keyword evidence="7" id="KW-0460">Magnesium</keyword>
<dbReference type="InterPro" id="IPR027417">
    <property type="entry name" value="P-loop_NTPase"/>
</dbReference>
<evidence type="ECO:0000313" key="8">
    <source>
        <dbReference type="EMBL" id="GAA0756057.1"/>
    </source>
</evidence>
<evidence type="ECO:0000256" key="7">
    <source>
        <dbReference type="HAMAP-Rule" id="MF_00109"/>
    </source>
</evidence>
<reference evidence="8 9" key="1">
    <citation type="journal article" date="2019" name="Int. J. Syst. Evol. Microbiol.">
        <title>The Global Catalogue of Microorganisms (GCM) 10K type strain sequencing project: providing services to taxonomists for standard genome sequencing and annotation.</title>
        <authorList>
            <consortium name="The Broad Institute Genomics Platform"/>
            <consortium name="The Broad Institute Genome Sequencing Center for Infectious Disease"/>
            <person name="Wu L."/>
            <person name="Ma J."/>
        </authorList>
    </citation>
    <scope>NUCLEOTIDE SEQUENCE [LARGE SCALE GENOMIC DNA]</scope>
    <source>
        <strain evidence="8 9">JCM 16231</strain>
    </source>
</reference>
<accession>A0ABN1K6B0</accession>
<comment type="subcellular location">
    <subcellularLocation>
        <location evidence="7">Cytoplasm</location>
    </subcellularLocation>
</comment>
<proteinExistence type="inferred from homology"/>
<dbReference type="Gene3D" id="3.40.50.300">
    <property type="entry name" value="P-loop containing nucleotide triphosphate hydrolases"/>
    <property type="match status" value="1"/>
</dbReference>
<keyword evidence="1 7" id="KW-0028">Amino-acid biosynthesis</keyword>
<keyword evidence="5 7" id="KW-0067">ATP-binding</keyword>
<organism evidence="8 9">
    <name type="scientific">Psychroflexus lacisalsi</name>
    <dbReference type="NCBI Taxonomy" id="503928"/>
    <lineage>
        <taxon>Bacteria</taxon>
        <taxon>Pseudomonadati</taxon>
        <taxon>Bacteroidota</taxon>
        <taxon>Flavobacteriia</taxon>
        <taxon>Flavobacteriales</taxon>
        <taxon>Flavobacteriaceae</taxon>
        <taxon>Psychroflexus</taxon>
    </lineage>
</organism>
<dbReference type="EMBL" id="BAAAGG010000005">
    <property type="protein sequence ID" value="GAA0756057.1"/>
    <property type="molecule type" value="Genomic_DNA"/>
</dbReference>
<feature type="binding site" evidence="7">
    <location>
        <position position="143"/>
    </location>
    <ligand>
        <name>substrate</name>
    </ligand>
</feature>
<feature type="binding site" evidence="7">
    <location>
        <position position="120"/>
    </location>
    <ligand>
        <name>ATP</name>
        <dbReference type="ChEBI" id="CHEBI:30616"/>
    </ligand>
</feature>
<dbReference type="Proteomes" id="UP001500185">
    <property type="component" value="Unassembled WGS sequence"/>
</dbReference>
<comment type="caution">
    <text evidence="8">The sequence shown here is derived from an EMBL/GenBank/DDBJ whole genome shotgun (WGS) entry which is preliminary data.</text>
</comment>
<comment type="similarity">
    <text evidence="7">Belongs to the shikimate kinase family.</text>
</comment>
<comment type="cofactor">
    <cofactor evidence="7">
        <name>Mg(2+)</name>
        <dbReference type="ChEBI" id="CHEBI:18420"/>
    </cofactor>
    <text evidence="7">Binds 1 Mg(2+) ion per subunit.</text>
</comment>
<dbReference type="CDD" id="cd00464">
    <property type="entry name" value="SK"/>
    <property type="match status" value="1"/>
</dbReference>
<dbReference type="RefSeq" id="WP_224453639.1">
    <property type="nucleotide sequence ID" value="NZ_BAAAGG010000005.1"/>
</dbReference>
<name>A0ABN1K6B0_9FLAO</name>
<keyword evidence="9" id="KW-1185">Reference proteome</keyword>
<evidence type="ECO:0000256" key="6">
    <source>
        <dbReference type="ARBA" id="ARBA00023141"/>
    </source>
</evidence>
<feature type="binding site" evidence="7">
    <location>
        <position position="56"/>
    </location>
    <ligand>
        <name>substrate</name>
    </ligand>
</feature>
<feature type="binding site" evidence="7">
    <location>
        <position position="32"/>
    </location>
    <ligand>
        <name>substrate</name>
    </ligand>
</feature>
<dbReference type="SUPFAM" id="SSF52540">
    <property type="entry name" value="P-loop containing nucleoside triphosphate hydrolases"/>
    <property type="match status" value="1"/>
</dbReference>
<comment type="subunit">
    <text evidence="7">Monomer.</text>
</comment>
<keyword evidence="6 7" id="KW-0057">Aromatic amino acid biosynthesis</keyword>
<keyword evidence="7" id="KW-0963">Cytoplasm</keyword>
<feature type="binding site" evidence="7">
    <location>
        <begin position="10"/>
        <end position="15"/>
    </location>
    <ligand>
        <name>ATP</name>
        <dbReference type="ChEBI" id="CHEBI:30616"/>
    </ligand>
</feature>
<keyword evidence="2 7" id="KW-0808">Transferase</keyword>
<dbReference type="GO" id="GO:0016301">
    <property type="term" value="F:kinase activity"/>
    <property type="evidence" value="ECO:0007669"/>
    <property type="project" value="UniProtKB-KW"/>
</dbReference>
<evidence type="ECO:0000256" key="1">
    <source>
        <dbReference type="ARBA" id="ARBA00022605"/>
    </source>
</evidence>
<dbReference type="EC" id="2.7.1.71" evidence="7"/>
<dbReference type="InterPro" id="IPR031322">
    <property type="entry name" value="Shikimate/glucono_kinase"/>
</dbReference>
<dbReference type="PANTHER" id="PTHR21087:SF16">
    <property type="entry name" value="SHIKIMATE KINASE 1, CHLOROPLASTIC"/>
    <property type="match status" value="1"/>
</dbReference>
<feature type="binding site" evidence="7">
    <location>
        <position position="79"/>
    </location>
    <ligand>
        <name>substrate</name>
    </ligand>
</feature>
<sequence>MKVVLLGYMGVGKSTLGRVLADSLEFNFIDLDTYIEAEEGLSIPELFKTKGEIYFRKRESYYLKEILSRDEDIVLSLGGGTPVYGNNMKEIVEANDTISVYLKLQLNELVAKLYHQRSKRPLIAHYQDESEFEEFVRKHLFERQQFYFLADHVLDLTGSNVNESLSELLRLLNKNV</sequence>
<dbReference type="PRINTS" id="PR01100">
    <property type="entry name" value="SHIKIMTKNASE"/>
</dbReference>
<feature type="binding site" evidence="7">
    <location>
        <position position="14"/>
    </location>
    <ligand>
        <name>Mg(2+)</name>
        <dbReference type="ChEBI" id="CHEBI:18420"/>
    </ligand>
</feature>
<gene>
    <name evidence="7" type="primary">aroK</name>
    <name evidence="8" type="ORF">GCM10009433_11100</name>
</gene>
<keyword evidence="3 7" id="KW-0547">Nucleotide-binding</keyword>
<evidence type="ECO:0000256" key="2">
    <source>
        <dbReference type="ARBA" id="ARBA00022679"/>
    </source>
</evidence>
<comment type="function">
    <text evidence="7">Catalyzes the specific phosphorylation of the 3-hydroxyl group of shikimic acid using ATP as a cosubstrate.</text>
</comment>
<dbReference type="HAMAP" id="MF_00109">
    <property type="entry name" value="Shikimate_kinase"/>
    <property type="match status" value="1"/>
</dbReference>
<evidence type="ECO:0000256" key="4">
    <source>
        <dbReference type="ARBA" id="ARBA00022777"/>
    </source>
</evidence>
<dbReference type="InterPro" id="IPR000623">
    <property type="entry name" value="Shikimate_kinase/TSH1"/>
</dbReference>
<keyword evidence="7" id="KW-0479">Metal-binding</keyword>
<evidence type="ECO:0000313" key="9">
    <source>
        <dbReference type="Proteomes" id="UP001500185"/>
    </source>
</evidence>
<keyword evidence="4 7" id="KW-0418">Kinase</keyword>
<comment type="catalytic activity">
    <reaction evidence="7">
        <text>shikimate + ATP = 3-phosphoshikimate + ADP + H(+)</text>
        <dbReference type="Rhea" id="RHEA:13121"/>
        <dbReference type="ChEBI" id="CHEBI:15378"/>
        <dbReference type="ChEBI" id="CHEBI:30616"/>
        <dbReference type="ChEBI" id="CHEBI:36208"/>
        <dbReference type="ChEBI" id="CHEBI:145989"/>
        <dbReference type="ChEBI" id="CHEBI:456216"/>
        <dbReference type="EC" id="2.7.1.71"/>
    </reaction>
</comment>
<dbReference type="PANTHER" id="PTHR21087">
    <property type="entry name" value="SHIKIMATE KINASE"/>
    <property type="match status" value="1"/>
</dbReference>
<comment type="pathway">
    <text evidence="7">Metabolic intermediate biosynthesis; chorismate biosynthesis; chorismate from D-erythrose 4-phosphate and phosphoenolpyruvate: step 5/7.</text>
</comment>